<accession>A0A5B7K1H7</accession>
<proteinExistence type="predicted"/>
<evidence type="ECO:0000313" key="1">
    <source>
        <dbReference type="EMBL" id="MPC99277.1"/>
    </source>
</evidence>
<dbReference type="Proteomes" id="UP000324222">
    <property type="component" value="Unassembled WGS sequence"/>
</dbReference>
<sequence length="63" mass="7199">MARERDVMVVDVVGIRIYAITTEERKQRELRMQGGKRSVLGGRNPWQGITVQFKQPNDRSAGL</sequence>
<name>A0A5B7K1H7_PORTR</name>
<dbReference type="AlphaFoldDB" id="A0A5B7K1H7"/>
<protein>
    <submittedName>
        <fullName evidence="1">Uncharacterized protein</fullName>
    </submittedName>
</protein>
<keyword evidence="2" id="KW-1185">Reference proteome</keyword>
<comment type="caution">
    <text evidence="1">The sequence shown here is derived from an EMBL/GenBank/DDBJ whole genome shotgun (WGS) entry which is preliminary data.</text>
</comment>
<organism evidence="1 2">
    <name type="scientific">Portunus trituberculatus</name>
    <name type="common">Swimming crab</name>
    <name type="synonym">Neptunus trituberculatus</name>
    <dbReference type="NCBI Taxonomy" id="210409"/>
    <lineage>
        <taxon>Eukaryota</taxon>
        <taxon>Metazoa</taxon>
        <taxon>Ecdysozoa</taxon>
        <taxon>Arthropoda</taxon>
        <taxon>Crustacea</taxon>
        <taxon>Multicrustacea</taxon>
        <taxon>Malacostraca</taxon>
        <taxon>Eumalacostraca</taxon>
        <taxon>Eucarida</taxon>
        <taxon>Decapoda</taxon>
        <taxon>Pleocyemata</taxon>
        <taxon>Brachyura</taxon>
        <taxon>Eubrachyura</taxon>
        <taxon>Portunoidea</taxon>
        <taxon>Portunidae</taxon>
        <taxon>Portuninae</taxon>
        <taxon>Portunus</taxon>
    </lineage>
</organism>
<evidence type="ECO:0000313" key="2">
    <source>
        <dbReference type="Proteomes" id="UP000324222"/>
    </source>
</evidence>
<reference evidence="1 2" key="1">
    <citation type="submission" date="2019-05" db="EMBL/GenBank/DDBJ databases">
        <title>Another draft genome of Portunus trituberculatus and its Hox gene families provides insights of decapod evolution.</title>
        <authorList>
            <person name="Jeong J.-H."/>
            <person name="Song I."/>
            <person name="Kim S."/>
            <person name="Choi T."/>
            <person name="Kim D."/>
            <person name="Ryu S."/>
            <person name="Kim W."/>
        </authorList>
    </citation>
    <scope>NUCLEOTIDE SEQUENCE [LARGE SCALE GENOMIC DNA]</scope>
    <source>
        <tissue evidence="1">Muscle</tissue>
    </source>
</reference>
<gene>
    <name evidence="1" type="ORF">E2C01_094681</name>
</gene>
<dbReference type="EMBL" id="VSRR010117686">
    <property type="protein sequence ID" value="MPC99277.1"/>
    <property type="molecule type" value="Genomic_DNA"/>
</dbReference>